<evidence type="ECO:0000259" key="2">
    <source>
        <dbReference type="Pfam" id="PF23572"/>
    </source>
</evidence>
<feature type="domain" description="GH3 C-terminal" evidence="2">
    <location>
        <begin position="381"/>
        <end position="492"/>
    </location>
</feature>
<dbReference type="InterPro" id="IPR055377">
    <property type="entry name" value="GH3_M"/>
</dbReference>
<dbReference type="Pfam" id="PF23571">
    <property type="entry name" value="GH3_M"/>
    <property type="match status" value="1"/>
</dbReference>
<evidence type="ECO:0000313" key="4">
    <source>
        <dbReference type="EMBL" id="MCB6518443.1"/>
    </source>
</evidence>
<dbReference type="PANTHER" id="PTHR31901">
    <property type="entry name" value="GH3 DOMAIN-CONTAINING PROTEIN"/>
    <property type="match status" value="1"/>
</dbReference>
<dbReference type="GO" id="GO:0005737">
    <property type="term" value="C:cytoplasm"/>
    <property type="evidence" value="ECO:0007669"/>
    <property type="project" value="TreeGrafter"/>
</dbReference>
<reference evidence="3 5" key="1">
    <citation type="submission" date="2015-09" db="EMBL/GenBank/DDBJ databases">
        <authorList>
            <consortium name="Pathogen Informatics"/>
        </authorList>
    </citation>
    <scope>NUCLEOTIDE SEQUENCE [LARGE SCALE GENOMIC DNA]</scope>
    <source>
        <strain evidence="3 5">2789STDY5608872</strain>
    </source>
</reference>
<protein>
    <submittedName>
        <fullName evidence="3 4">GH3 auxin-responsive promoter</fullName>
    </submittedName>
</protein>
<dbReference type="Proteomes" id="UP000095591">
    <property type="component" value="Unassembled WGS sequence"/>
</dbReference>
<sequence length="505" mass="58015">MDILTQTISLLFRHRQTEIGRFGQDIDHIQHKQLHALLSTARKTEWGLKYDYKSIRSYSDFCQRLPLQTYDEIKPYVTRMINGERNILWPSVVRWYAKSSGTTNDKSKFLPVTPEILKGCHYKGGFDCVAIYLRNNPESRFFSKKGLILGGSHSPSPLNSEAHQGDLSAVLLQNLNPLVNLIRVPKKPIILMDEWESKIKAIVENTWNKDVNSLSGVPSWMLVLIKAVLKKTGREYLTDVWPNLEVFFHGGISFEPYREQYKTLIPSNKMHYMETYNASEGFFGLQDDPTDSSLLMMPDYGIFYEFIPMNEVGSAHPTVLPLESVETGKNYAMVITTSGGLWRYQIGDTVRFTSLFPHKFVISGRTKHFINAFGEELMVDNADKAIAMTCLRTGAKVKEYTAAPLFMLDKAKGRHQWFIEFDKKPESLDEFATLLDLNLQKLNSDYEAKRYKEISLQPLEIVIAHDGAFYEWLKQKGKLGGQHKIPRLSNDRTHIEELLRINQSL</sequence>
<dbReference type="InterPro" id="IPR004993">
    <property type="entry name" value="GH3"/>
</dbReference>
<dbReference type="Proteomes" id="UP001198806">
    <property type="component" value="Unassembled WGS sequence"/>
</dbReference>
<dbReference type="Pfam" id="PF03321">
    <property type="entry name" value="GH3"/>
    <property type="match status" value="1"/>
</dbReference>
<proteinExistence type="predicted"/>
<gene>
    <name evidence="3" type="ORF">ERS852429_03692</name>
    <name evidence="4" type="ORF">LI194_11605</name>
</gene>
<evidence type="ECO:0000259" key="1">
    <source>
        <dbReference type="Pfam" id="PF23571"/>
    </source>
</evidence>
<evidence type="ECO:0000313" key="3">
    <source>
        <dbReference type="EMBL" id="CUN31227.1"/>
    </source>
</evidence>
<reference evidence="4" key="2">
    <citation type="submission" date="2021-10" db="EMBL/GenBank/DDBJ databases">
        <title>Collection of gut derived symbiotic bacterial strains cultured from healthy donors.</title>
        <authorList>
            <person name="Lin H."/>
            <person name="Littmann E."/>
            <person name="Kohout C."/>
            <person name="Pamer E.G."/>
        </authorList>
    </citation>
    <scope>NUCLEOTIDE SEQUENCE</scope>
    <source>
        <strain evidence="4">DFI.2.94</strain>
    </source>
</reference>
<dbReference type="AlphaFoldDB" id="A0A173VYJ8"/>
<name>A0A173VYJ8_PARDI</name>
<dbReference type="PANTHER" id="PTHR31901:SF9">
    <property type="entry name" value="GH3 DOMAIN-CONTAINING PROTEIN"/>
    <property type="match status" value="1"/>
</dbReference>
<dbReference type="EMBL" id="CYXP01000010">
    <property type="protein sequence ID" value="CUN31227.1"/>
    <property type="molecule type" value="Genomic_DNA"/>
</dbReference>
<evidence type="ECO:0000313" key="5">
    <source>
        <dbReference type="Proteomes" id="UP000095591"/>
    </source>
</evidence>
<feature type="domain" description="GH3 middle" evidence="1">
    <location>
        <begin position="296"/>
        <end position="364"/>
    </location>
</feature>
<dbReference type="Pfam" id="PF23572">
    <property type="entry name" value="GH3_C"/>
    <property type="match status" value="1"/>
</dbReference>
<dbReference type="EMBL" id="JAJCNI010000012">
    <property type="protein sequence ID" value="MCB6518443.1"/>
    <property type="molecule type" value="Genomic_DNA"/>
</dbReference>
<accession>A0A173VYJ8</accession>
<dbReference type="RefSeq" id="WP_044544574.1">
    <property type="nucleotide sequence ID" value="NZ_CDRH01000019.1"/>
</dbReference>
<organism evidence="3 5">
    <name type="scientific">Parabacteroides distasonis</name>
    <dbReference type="NCBI Taxonomy" id="823"/>
    <lineage>
        <taxon>Bacteria</taxon>
        <taxon>Pseudomonadati</taxon>
        <taxon>Bacteroidota</taxon>
        <taxon>Bacteroidia</taxon>
        <taxon>Bacteroidales</taxon>
        <taxon>Tannerellaceae</taxon>
        <taxon>Parabacteroides</taxon>
    </lineage>
</organism>
<dbReference type="InterPro" id="IPR055378">
    <property type="entry name" value="GH3_C"/>
</dbReference>
<dbReference type="GO" id="GO:0016881">
    <property type="term" value="F:acid-amino acid ligase activity"/>
    <property type="evidence" value="ECO:0007669"/>
    <property type="project" value="TreeGrafter"/>
</dbReference>